<proteinExistence type="predicted"/>
<dbReference type="AlphaFoldDB" id="X1A5L2"/>
<name>X1A5L2_9ZZZZ</name>
<gene>
    <name evidence="1" type="ORF">S01H4_13497</name>
</gene>
<organism evidence="1">
    <name type="scientific">marine sediment metagenome</name>
    <dbReference type="NCBI Taxonomy" id="412755"/>
    <lineage>
        <taxon>unclassified sequences</taxon>
        <taxon>metagenomes</taxon>
        <taxon>ecological metagenomes</taxon>
    </lineage>
</organism>
<comment type="caution">
    <text evidence="1">The sequence shown here is derived from an EMBL/GenBank/DDBJ whole genome shotgun (WGS) entry which is preliminary data.</text>
</comment>
<reference evidence="1" key="1">
    <citation type="journal article" date="2014" name="Front. Microbiol.">
        <title>High frequency of phylogenetically diverse reductive dehalogenase-homologous genes in deep subseafloor sedimentary metagenomes.</title>
        <authorList>
            <person name="Kawai M."/>
            <person name="Futagami T."/>
            <person name="Toyoda A."/>
            <person name="Takaki Y."/>
            <person name="Nishi S."/>
            <person name="Hori S."/>
            <person name="Arai W."/>
            <person name="Tsubouchi T."/>
            <person name="Morono Y."/>
            <person name="Uchiyama I."/>
            <person name="Ito T."/>
            <person name="Fujiyama A."/>
            <person name="Inagaki F."/>
            <person name="Takami H."/>
        </authorList>
    </citation>
    <scope>NUCLEOTIDE SEQUENCE</scope>
    <source>
        <strain evidence="1">Expedition CK06-06</strain>
    </source>
</reference>
<accession>X1A5L2</accession>
<dbReference type="EMBL" id="BART01005946">
    <property type="protein sequence ID" value="GAG55481.1"/>
    <property type="molecule type" value="Genomic_DNA"/>
</dbReference>
<protein>
    <submittedName>
        <fullName evidence="1">Uncharacterized protein</fullName>
    </submittedName>
</protein>
<sequence length="205" mass="22065">MAVGDIFLLRATFRSHARIWSINQHYVDATGQTDLLAAQDLTDRWDADYKAGMLAEMAADTTFESLYSVKLTGGDAMPSLKVLPSPPGTVTGRSLPPNTAVVVSLGSTDVNLIRPGRLYVAGIPHSKILNGNLTAAYLITFKAAWEAIAKTVITTGGGNWQPVIYLTVLAGAPRVPTIGANVDSVRVKPILYTQRRRNSRQQGTT</sequence>
<evidence type="ECO:0000313" key="1">
    <source>
        <dbReference type="EMBL" id="GAG55481.1"/>
    </source>
</evidence>